<accession>A0ACA9R850</accession>
<protein>
    <submittedName>
        <fullName evidence="1">3544_t:CDS:1</fullName>
    </submittedName>
</protein>
<evidence type="ECO:0000313" key="1">
    <source>
        <dbReference type="EMBL" id="CAG8781468.1"/>
    </source>
</evidence>
<dbReference type="Proteomes" id="UP000789920">
    <property type="component" value="Unassembled WGS sequence"/>
</dbReference>
<name>A0ACA9R850_9GLOM</name>
<proteinExistence type="predicted"/>
<keyword evidence="2" id="KW-1185">Reference proteome</keyword>
<gene>
    <name evidence="1" type="ORF">RPERSI_LOCUS17649</name>
</gene>
<sequence>MTRKIKLTTEIIKKLKEENKTTIQVVDRTPPLSKSILKDGKLFHYVNPNAIRDKNDCRFISPAMLADFQKIFDGEKQIKERINFVRDKLKKVKDLNIDDIIRPDAFKFLQDTIAGEVKVIYEPGEYDLAEFEGVENLADANIQAKVTDINSQPKEKENNSSETNENNNDEERTNEQHSSNGSNSLQEIEITLSIDTGKRSEIGGVPVYRTEKMKTRWEFPLPIKITGNKDHADYTIEPINITSLNGDRNLEIDMLTLRFRTWEDGNQRGRPNADQYVLAEIPNFVDETNADWFGDRKEVKKIPDRLLAVGDQIQLELAAKSEKSISSSRKASN</sequence>
<comment type="caution">
    <text evidence="1">The sequence shown here is derived from an EMBL/GenBank/DDBJ whole genome shotgun (WGS) entry which is preliminary data.</text>
</comment>
<evidence type="ECO:0000313" key="2">
    <source>
        <dbReference type="Proteomes" id="UP000789920"/>
    </source>
</evidence>
<reference evidence="1" key="1">
    <citation type="submission" date="2021-06" db="EMBL/GenBank/DDBJ databases">
        <authorList>
            <person name="Kallberg Y."/>
            <person name="Tangrot J."/>
            <person name="Rosling A."/>
        </authorList>
    </citation>
    <scope>NUCLEOTIDE SEQUENCE</scope>
    <source>
        <strain evidence="1">MA461A</strain>
    </source>
</reference>
<dbReference type="EMBL" id="CAJVQC010045531">
    <property type="protein sequence ID" value="CAG8781468.1"/>
    <property type="molecule type" value="Genomic_DNA"/>
</dbReference>
<organism evidence="1 2">
    <name type="scientific">Racocetra persica</name>
    <dbReference type="NCBI Taxonomy" id="160502"/>
    <lineage>
        <taxon>Eukaryota</taxon>
        <taxon>Fungi</taxon>
        <taxon>Fungi incertae sedis</taxon>
        <taxon>Mucoromycota</taxon>
        <taxon>Glomeromycotina</taxon>
        <taxon>Glomeromycetes</taxon>
        <taxon>Diversisporales</taxon>
        <taxon>Gigasporaceae</taxon>
        <taxon>Racocetra</taxon>
    </lineage>
</organism>